<dbReference type="OrthoDB" id="9781415at2"/>
<feature type="active site" description="Proton donor/acceptor" evidence="2">
    <location>
        <position position="82"/>
    </location>
</feature>
<accession>A6TKP0</accession>
<evidence type="ECO:0000313" key="5">
    <source>
        <dbReference type="Proteomes" id="UP000001572"/>
    </source>
</evidence>
<dbReference type="GO" id="GO:0045820">
    <property type="term" value="P:negative regulation of glycolytic process"/>
    <property type="evidence" value="ECO:0007669"/>
    <property type="project" value="TreeGrafter"/>
</dbReference>
<reference evidence="5" key="1">
    <citation type="journal article" date="2016" name="Genome Announc.">
        <title>Complete genome sequence of Alkaliphilus metalliredigens strain QYMF, an alkaliphilic and metal-reducing bacterium isolated from borax-contaminated leachate ponds.</title>
        <authorList>
            <person name="Hwang C."/>
            <person name="Copeland A."/>
            <person name="Lucas S."/>
            <person name="Lapidus A."/>
            <person name="Barry K."/>
            <person name="Detter J.C."/>
            <person name="Glavina Del Rio T."/>
            <person name="Hammon N."/>
            <person name="Israni S."/>
            <person name="Dalin E."/>
            <person name="Tice H."/>
            <person name="Pitluck S."/>
            <person name="Chertkov O."/>
            <person name="Brettin T."/>
            <person name="Bruce D."/>
            <person name="Han C."/>
            <person name="Schmutz J."/>
            <person name="Larimer F."/>
            <person name="Land M.L."/>
            <person name="Hauser L."/>
            <person name="Kyrpides N."/>
            <person name="Mikhailova N."/>
            <person name="Ye Q."/>
            <person name="Zhou J."/>
            <person name="Richardson P."/>
            <person name="Fields M.W."/>
        </authorList>
    </citation>
    <scope>NUCLEOTIDE SEQUENCE [LARGE SCALE GENOMIC DNA]</scope>
    <source>
        <strain evidence="5">QYMF</strain>
    </source>
</reference>
<feature type="active site" description="Tele-phosphohistidine intermediate" evidence="2">
    <location>
        <position position="9"/>
    </location>
</feature>
<dbReference type="GO" id="GO:0004331">
    <property type="term" value="F:fructose-2,6-bisphosphate 2-phosphatase activity"/>
    <property type="evidence" value="ECO:0007669"/>
    <property type="project" value="TreeGrafter"/>
</dbReference>
<protein>
    <submittedName>
        <fullName evidence="4">Phosphoglycerate mutase</fullName>
    </submittedName>
</protein>
<dbReference type="InterPro" id="IPR013078">
    <property type="entry name" value="His_Pase_superF_clade-1"/>
</dbReference>
<evidence type="ECO:0000256" key="3">
    <source>
        <dbReference type="PIRSR" id="PIRSR613078-2"/>
    </source>
</evidence>
<dbReference type="AlphaFoldDB" id="A6TKP0"/>
<dbReference type="PROSITE" id="PS00175">
    <property type="entry name" value="PG_MUTASE"/>
    <property type="match status" value="1"/>
</dbReference>
<gene>
    <name evidence="4" type="ordered locus">Amet_0531</name>
</gene>
<dbReference type="STRING" id="293826.Amet_0531"/>
<feature type="binding site" evidence="3">
    <location>
        <begin position="8"/>
        <end position="15"/>
    </location>
    <ligand>
        <name>substrate</name>
    </ligand>
</feature>
<proteinExistence type="predicted"/>
<dbReference type="EMBL" id="CP000724">
    <property type="protein sequence ID" value="ABR46758.1"/>
    <property type="molecule type" value="Genomic_DNA"/>
</dbReference>
<dbReference type="Gene3D" id="3.40.50.1240">
    <property type="entry name" value="Phosphoglycerate mutase-like"/>
    <property type="match status" value="1"/>
</dbReference>
<dbReference type="HOGENOM" id="CLU_033323_9_0_9"/>
<dbReference type="Pfam" id="PF00300">
    <property type="entry name" value="His_Phos_1"/>
    <property type="match status" value="1"/>
</dbReference>
<organism evidence="4 5">
    <name type="scientific">Alkaliphilus metalliredigens (strain QYMF)</name>
    <dbReference type="NCBI Taxonomy" id="293826"/>
    <lineage>
        <taxon>Bacteria</taxon>
        <taxon>Bacillati</taxon>
        <taxon>Bacillota</taxon>
        <taxon>Clostridia</taxon>
        <taxon>Peptostreptococcales</taxon>
        <taxon>Natronincolaceae</taxon>
        <taxon>Alkaliphilus</taxon>
    </lineage>
</organism>
<evidence type="ECO:0000313" key="4">
    <source>
        <dbReference type="EMBL" id="ABR46758.1"/>
    </source>
</evidence>
<keyword evidence="5" id="KW-1185">Reference proteome</keyword>
<dbReference type="Proteomes" id="UP000001572">
    <property type="component" value="Chromosome"/>
</dbReference>
<feature type="binding site" evidence="3">
    <location>
        <position position="58"/>
    </location>
    <ligand>
        <name>substrate</name>
    </ligand>
</feature>
<evidence type="ECO:0000256" key="1">
    <source>
        <dbReference type="ARBA" id="ARBA00022801"/>
    </source>
</evidence>
<dbReference type="CDD" id="cd07067">
    <property type="entry name" value="HP_PGM_like"/>
    <property type="match status" value="1"/>
</dbReference>
<sequence>MLNLYIVRHGETEWNTQRRMQGWQDSNLTERGIEDARALHDHLIKVEFDSIYASPSSRAFKTAELIKGERKLKIIKDDNIREIGLGNWEGKTTEEIEQMDPKAYQHFWKAPHLYNRESVETFTCVQKRALKTINKLIEEESAGNILIVTHAVTVKTIMGHFQKQSLEKLWEPPFIQNTSVSLIRIENNLPSIVLYGDTSHLQEAYETY</sequence>
<dbReference type="PANTHER" id="PTHR46517:SF1">
    <property type="entry name" value="FRUCTOSE-2,6-BISPHOSPHATASE TIGAR"/>
    <property type="match status" value="1"/>
</dbReference>
<dbReference type="PANTHER" id="PTHR46517">
    <property type="entry name" value="FRUCTOSE-2,6-BISPHOSPHATASE TIGAR"/>
    <property type="match status" value="1"/>
</dbReference>
<dbReference type="InterPro" id="IPR029033">
    <property type="entry name" value="His_PPase_superfam"/>
</dbReference>
<dbReference type="GO" id="GO:0005829">
    <property type="term" value="C:cytosol"/>
    <property type="evidence" value="ECO:0007669"/>
    <property type="project" value="TreeGrafter"/>
</dbReference>
<dbReference type="InterPro" id="IPR051695">
    <property type="entry name" value="Phosphoglycerate_Mutase"/>
</dbReference>
<evidence type="ECO:0000256" key="2">
    <source>
        <dbReference type="PIRSR" id="PIRSR613078-1"/>
    </source>
</evidence>
<name>A6TKP0_ALKMQ</name>
<dbReference type="SUPFAM" id="SSF53254">
    <property type="entry name" value="Phosphoglycerate mutase-like"/>
    <property type="match status" value="1"/>
</dbReference>
<dbReference type="KEGG" id="amt:Amet_0531"/>
<dbReference type="GO" id="GO:0043456">
    <property type="term" value="P:regulation of pentose-phosphate shunt"/>
    <property type="evidence" value="ECO:0007669"/>
    <property type="project" value="TreeGrafter"/>
</dbReference>
<dbReference type="SMART" id="SM00855">
    <property type="entry name" value="PGAM"/>
    <property type="match status" value="1"/>
</dbReference>
<keyword evidence="1" id="KW-0378">Hydrolase</keyword>
<dbReference type="eggNOG" id="COG0406">
    <property type="taxonomic scope" value="Bacteria"/>
</dbReference>
<dbReference type="InterPro" id="IPR001345">
    <property type="entry name" value="PG/BPGM_mutase_AS"/>
</dbReference>